<sequence>MKLALIQFVTLDGVSQGPGSPDEDTSDGFTRGGWLVPHIDERFVQRTSDWLDLADGLLLGRRTYEAFARDWPRITDPADPFTKRMNALPKYVVSDTLTEATWEPVTVLDGDPIQAVAGLKARPGRELQIHGSSRLGDTLLAAGLVDILRLVVAPTVLRSGRRLVTGAGASSGLRLIGHEATPNGLVILEYETKGEAPQAEYEGVAAFVR</sequence>
<evidence type="ECO:0000313" key="3">
    <source>
        <dbReference type="Proteomes" id="UP000763557"/>
    </source>
</evidence>
<dbReference type="SUPFAM" id="SSF53597">
    <property type="entry name" value="Dihydrofolate reductase-like"/>
    <property type="match status" value="1"/>
</dbReference>
<dbReference type="Gene3D" id="3.40.430.10">
    <property type="entry name" value="Dihydrofolate Reductase, subunit A"/>
    <property type="match status" value="1"/>
</dbReference>
<organism evidence="2 3">
    <name type="scientific">Kibdelosporangium persicum</name>
    <dbReference type="NCBI Taxonomy" id="2698649"/>
    <lineage>
        <taxon>Bacteria</taxon>
        <taxon>Bacillati</taxon>
        <taxon>Actinomycetota</taxon>
        <taxon>Actinomycetes</taxon>
        <taxon>Pseudonocardiales</taxon>
        <taxon>Pseudonocardiaceae</taxon>
        <taxon>Kibdelosporangium</taxon>
    </lineage>
</organism>
<dbReference type="InterPro" id="IPR050765">
    <property type="entry name" value="Riboflavin_Biosynth_HTPR"/>
</dbReference>
<dbReference type="PANTHER" id="PTHR38011:SF2">
    <property type="entry name" value="BIFUNCTIONAL DEAMINASE-REDUCTASE DOMAIN PROTEIN"/>
    <property type="match status" value="1"/>
</dbReference>
<name>A0ABX2EVK5_9PSEU</name>
<dbReference type="Proteomes" id="UP000763557">
    <property type="component" value="Unassembled WGS sequence"/>
</dbReference>
<evidence type="ECO:0000259" key="1">
    <source>
        <dbReference type="Pfam" id="PF01872"/>
    </source>
</evidence>
<evidence type="ECO:0000313" key="2">
    <source>
        <dbReference type="EMBL" id="NRN62994.1"/>
    </source>
</evidence>
<proteinExistence type="predicted"/>
<dbReference type="RefSeq" id="WP_173123343.1">
    <property type="nucleotide sequence ID" value="NZ_CBCSGW010000022.1"/>
</dbReference>
<feature type="domain" description="Bacterial bifunctional deaminase-reductase C-terminal" evidence="1">
    <location>
        <begin position="8"/>
        <end position="186"/>
    </location>
</feature>
<protein>
    <submittedName>
        <fullName evidence="2">Dihydrofolate reductase</fullName>
    </submittedName>
</protein>
<dbReference type="EMBL" id="JAAATY010000001">
    <property type="protein sequence ID" value="NRN62994.1"/>
    <property type="molecule type" value="Genomic_DNA"/>
</dbReference>
<dbReference type="InterPro" id="IPR024072">
    <property type="entry name" value="DHFR-like_dom_sf"/>
</dbReference>
<gene>
    <name evidence="2" type="ORF">GC106_1950</name>
</gene>
<dbReference type="Pfam" id="PF01872">
    <property type="entry name" value="RibD_C"/>
    <property type="match status" value="1"/>
</dbReference>
<comment type="caution">
    <text evidence="2">The sequence shown here is derived from an EMBL/GenBank/DDBJ whole genome shotgun (WGS) entry which is preliminary data.</text>
</comment>
<reference evidence="2 3" key="1">
    <citation type="submission" date="2020-01" db="EMBL/GenBank/DDBJ databases">
        <title>Kibdelosporangium persica a novel Actinomycetes from a hot desert in Iran.</title>
        <authorList>
            <person name="Safaei N."/>
            <person name="Zaburannyi N."/>
            <person name="Mueller R."/>
            <person name="Wink J."/>
        </authorList>
    </citation>
    <scope>NUCLEOTIDE SEQUENCE [LARGE SCALE GENOMIC DNA]</scope>
    <source>
        <strain evidence="2 3">4NS15</strain>
    </source>
</reference>
<keyword evidence="3" id="KW-1185">Reference proteome</keyword>
<accession>A0ABX2EVK5</accession>
<dbReference type="PANTHER" id="PTHR38011">
    <property type="entry name" value="DIHYDROFOLATE REDUCTASE FAMILY PROTEIN (AFU_ORTHOLOGUE AFUA_8G06820)"/>
    <property type="match status" value="1"/>
</dbReference>
<dbReference type="InterPro" id="IPR002734">
    <property type="entry name" value="RibDG_C"/>
</dbReference>